<dbReference type="GO" id="GO:0003676">
    <property type="term" value="F:nucleic acid binding"/>
    <property type="evidence" value="ECO:0007669"/>
    <property type="project" value="InterPro"/>
</dbReference>
<dbReference type="Pfam" id="PF02171">
    <property type="entry name" value="Piwi"/>
    <property type="match status" value="1"/>
</dbReference>
<dbReference type="Gene3D" id="3.30.420.10">
    <property type="entry name" value="Ribonuclease H-like superfamily/Ribonuclease H"/>
    <property type="match status" value="1"/>
</dbReference>
<protein>
    <recommendedName>
        <fullName evidence="1">Piwi domain-containing protein</fullName>
    </recommendedName>
</protein>
<evidence type="ECO:0000313" key="2">
    <source>
        <dbReference type="EMBL" id="CAH7687285.1"/>
    </source>
</evidence>
<dbReference type="Proteomes" id="UP001153365">
    <property type="component" value="Unassembled WGS sequence"/>
</dbReference>
<dbReference type="PANTHER" id="PTHR22891">
    <property type="entry name" value="EUKARYOTIC TRANSLATION INITIATION FACTOR 2C"/>
    <property type="match status" value="1"/>
</dbReference>
<feature type="non-terminal residue" evidence="2">
    <location>
        <position position="1"/>
    </location>
</feature>
<dbReference type="InterPro" id="IPR036397">
    <property type="entry name" value="RNaseH_sf"/>
</dbReference>
<sequence length="87" mass="9742">HRIGFEPHPDDADRSGNSQPGTIVYKVLGDSFLYNFFLQSLAGVKGTSCPTRYILLHHETNYTVNDLQKIVNSLCSGFQRATRSVQI</sequence>
<name>A0AAV0BJ25_PHAPC</name>
<comment type="caution">
    <text evidence="2">The sequence shown here is derived from an EMBL/GenBank/DDBJ whole genome shotgun (WGS) entry which is preliminary data.</text>
</comment>
<gene>
    <name evidence="2" type="ORF">PPACK8108_LOCUS22046</name>
</gene>
<feature type="non-terminal residue" evidence="2">
    <location>
        <position position="87"/>
    </location>
</feature>
<dbReference type="EMBL" id="CALTRL010005852">
    <property type="protein sequence ID" value="CAH7687285.1"/>
    <property type="molecule type" value="Genomic_DNA"/>
</dbReference>
<dbReference type="AlphaFoldDB" id="A0AAV0BJ25"/>
<dbReference type="SUPFAM" id="SSF53098">
    <property type="entry name" value="Ribonuclease H-like"/>
    <property type="match status" value="1"/>
</dbReference>
<feature type="domain" description="Piwi" evidence="1">
    <location>
        <begin position="10"/>
        <end position="87"/>
    </location>
</feature>
<proteinExistence type="predicted"/>
<dbReference type="InterPro" id="IPR003165">
    <property type="entry name" value="Piwi"/>
</dbReference>
<evidence type="ECO:0000313" key="3">
    <source>
        <dbReference type="Proteomes" id="UP001153365"/>
    </source>
</evidence>
<organism evidence="2 3">
    <name type="scientific">Phakopsora pachyrhizi</name>
    <name type="common">Asian soybean rust disease fungus</name>
    <dbReference type="NCBI Taxonomy" id="170000"/>
    <lineage>
        <taxon>Eukaryota</taxon>
        <taxon>Fungi</taxon>
        <taxon>Dikarya</taxon>
        <taxon>Basidiomycota</taxon>
        <taxon>Pucciniomycotina</taxon>
        <taxon>Pucciniomycetes</taxon>
        <taxon>Pucciniales</taxon>
        <taxon>Phakopsoraceae</taxon>
        <taxon>Phakopsora</taxon>
    </lineage>
</organism>
<keyword evidence="3" id="KW-1185">Reference proteome</keyword>
<accession>A0AAV0BJ25</accession>
<dbReference type="InterPro" id="IPR012337">
    <property type="entry name" value="RNaseH-like_sf"/>
</dbReference>
<reference evidence="2" key="1">
    <citation type="submission" date="2022-06" db="EMBL/GenBank/DDBJ databases">
        <authorList>
            <consortium name="SYNGENTA / RWTH Aachen University"/>
        </authorList>
    </citation>
    <scope>NUCLEOTIDE SEQUENCE</scope>
</reference>
<evidence type="ECO:0000259" key="1">
    <source>
        <dbReference type="Pfam" id="PF02171"/>
    </source>
</evidence>